<name>A0A6J4PY10_9ACTN</name>
<evidence type="ECO:0000313" key="2">
    <source>
        <dbReference type="EMBL" id="CAA9427563.1"/>
    </source>
</evidence>
<reference evidence="2" key="1">
    <citation type="submission" date="2020-02" db="EMBL/GenBank/DDBJ databases">
        <authorList>
            <person name="Meier V. D."/>
        </authorList>
    </citation>
    <scope>NUCLEOTIDE SEQUENCE</scope>
    <source>
        <strain evidence="2">AVDCRST_MAG03</strain>
    </source>
</reference>
<feature type="compositionally biased region" description="Gly residues" evidence="1">
    <location>
        <begin position="25"/>
        <end position="38"/>
    </location>
</feature>
<feature type="region of interest" description="Disordered" evidence="1">
    <location>
        <begin position="1"/>
        <end position="87"/>
    </location>
</feature>
<evidence type="ECO:0000256" key="1">
    <source>
        <dbReference type="SAM" id="MobiDB-lite"/>
    </source>
</evidence>
<gene>
    <name evidence="2" type="ORF">AVDCRST_MAG03-3017</name>
</gene>
<dbReference type="AlphaFoldDB" id="A0A6J4PY10"/>
<accession>A0A6J4PY10</accession>
<organism evidence="2">
    <name type="scientific">uncultured Rubrobacteraceae bacterium</name>
    <dbReference type="NCBI Taxonomy" id="349277"/>
    <lineage>
        <taxon>Bacteria</taxon>
        <taxon>Bacillati</taxon>
        <taxon>Actinomycetota</taxon>
        <taxon>Rubrobacteria</taxon>
        <taxon>Rubrobacterales</taxon>
        <taxon>Rubrobacteraceae</taxon>
        <taxon>environmental samples</taxon>
    </lineage>
</organism>
<feature type="non-terminal residue" evidence="2">
    <location>
        <position position="1"/>
    </location>
</feature>
<proteinExistence type="predicted"/>
<protein>
    <submittedName>
        <fullName evidence="2">Uncharacterized protein</fullName>
    </submittedName>
</protein>
<dbReference type="EMBL" id="CADCUT010000177">
    <property type="protein sequence ID" value="CAA9427563.1"/>
    <property type="molecule type" value="Genomic_DNA"/>
</dbReference>
<sequence length="87" mass="8757">GSRASGEGFRGAVGPEPVEDRGVAPGAGGVVRQGGSGGARDQPLAVLPPRAGAQGGRHHNAPQERPDRLLLAGPGAPRRRFGLPQPL</sequence>
<feature type="non-terminal residue" evidence="2">
    <location>
        <position position="87"/>
    </location>
</feature>